<sequence>MDAAAVATMMSLTAGGVGVVDGDVDLAVATDLGIDLEEVAAIVEGDDIGVDAKGDDGGGGVGELVGNEEVGSVILEEKEEEGVSDDTLENNDLDHEQAGEGAVHGDEEGDSHDEGVGRVAREKMVMARSREPLKERQA</sequence>
<reference evidence="2" key="2">
    <citation type="submission" date="2019-07" db="EMBL/GenBank/DDBJ databases">
        <authorList>
            <person name="Yang Y."/>
            <person name="Bocs S."/>
            <person name="Baudouin L."/>
        </authorList>
    </citation>
    <scope>NUCLEOTIDE SEQUENCE</scope>
    <source>
        <tissue evidence="2">Spear leaf of Hainan Tall coconut</tissue>
    </source>
</reference>
<accession>A0A8K0IGQ0</accession>
<evidence type="ECO:0000313" key="3">
    <source>
        <dbReference type="Proteomes" id="UP000797356"/>
    </source>
</evidence>
<proteinExistence type="predicted"/>
<feature type="compositionally biased region" description="Basic and acidic residues" evidence="1">
    <location>
        <begin position="92"/>
        <end position="138"/>
    </location>
</feature>
<comment type="caution">
    <text evidence="2">The sequence shown here is derived from an EMBL/GenBank/DDBJ whole genome shotgun (WGS) entry which is preliminary data.</text>
</comment>
<gene>
    <name evidence="2" type="ORF">COCNU_07G013960</name>
</gene>
<dbReference type="Proteomes" id="UP000797356">
    <property type="component" value="Chromosome 7"/>
</dbReference>
<evidence type="ECO:0000313" key="2">
    <source>
        <dbReference type="EMBL" id="KAG1355284.1"/>
    </source>
</evidence>
<keyword evidence="3" id="KW-1185">Reference proteome</keyword>
<organism evidence="2 3">
    <name type="scientific">Cocos nucifera</name>
    <name type="common">Coconut palm</name>
    <dbReference type="NCBI Taxonomy" id="13894"/>
    <lineage>
        <taxon>Eukaryota</taxon>
        <taxon>Viridiplantae</taxon>
        <taxon>Streptophyta</taxon>
        <taxon>Embryophyta</taxon>
        <taxon>Tracheophyta</taxon>
        <taxon>Spermatophyta</taxon>
        <taxon>Magnoliopsida</taxon>
        <taxon>Liliopsida</taxon>
        <taxon>Arecaceae</taxon>
        <taxon>Arecoideae</taxon>
        <taxon>Cocoseae</taxon>
        <taxon>Attaleinae</taxon>
        <taxon>Cocos</taxon>
    </lineage>
</organism>
<dbReference type="EMBL" id="CM017878">
    <property type="protein sequence ID" value="KAG1355284.1"/>
    <property type="molecule type" value="Genomic_DNA"/>
</dbReference>
<protein>
    <submittedName>
        <fullName evidence="2">Uncharacterized protein</fullName>
    </submittedName>
</protein>
<name>A0A8K0IGQ0_COCNU</name>
<feature type="compositionally biased region" description="Acidic residues" evidence="1">
    <location>
        <begin position="78"/>
        <end position="91"/>
    </location>
</feature>
<feature type="region of interest" description="Disordered" evidence="1">
    <location>
        <begin position="78"/>
        <end position="138"/>
    </location>
</feature>
<dbReference type="AlphaFoldDB" id="A0A8K0IGQ0"/>
<evidence type="ECO:0000256" key="1">
    <source>
        <dbReference type="SAM" id="MobiDB-lite"/>
    </source>
</evidence>
<reference evidence="2" key="1">
    <citation type="journal article" date="2017" name="Gigascience">
        <title>The genome draft of coconut (Cocos nucifera).</title>
        <authorList>
            <person name="Xiao Y."/>
            <person name="Xu P."/>
            <person name="Fan H."/>
            <person name="Baudouin L."/>
            <person name="Xia W."/>
            <person name="Bocs S."/>
            <person name="Xu J."/>
            <person name="Li Q."/>
            <person name="Guo A."/>
            <person name="Zhou L."/>
            <person name="Li J."/>
            <person name="Wu Y."/>
            <person name="Ma Z."/>
            <person name="Armero A."/>
            <person name="Issali A.E."/>
            <person name="Liu N."/>
            <person name="Peng M."/>
            <person name="Yang Y."/>
        </authorList>
    </citation>
    <scope>NUCLEOTIDE SEQUENCE</scope>
    <source>
        <tissue evidence="2">Spear leaf of Hainan Tall coconut</tissue>
    </source>
</reference>